<feature type="signal peptide" evidence="3">
    <location>
        <begin position="1"/>
        <end position="43"/>
    </location>
</feature>
<evidence type="ECO:0000313" key="4">
    <source>
        <dbReference type="EMBL" id="CEM50444.1"/>
    </source>
</evidence>
<proteinExistence type="predicted"/>
<dbReference type="EMBL" id="CDMZ01004662">
    <property type="protein sequence ID" value="CEM50444.1"/>
    <property type="molecule type" value="Genomic_DNA"/>
</dbReference>
<gene>
    <name evidence="4" type="ORF">Cvel_9998</name>
</gene>
<organism evidence="4">
    <name type="scientific">Chromera velia CCMP2878</name>
    <dbReference type="NCBI Taxonomy" id="1169474"/>
    <lineage>
        <taxon>Eukaryota</taxon>
        <taxon>Sar</taxon>
        <taxon>Alveolata</taxon>
        <taxon>Colpodellida</taxon>
        <taxon>Chromeraceae</taxon>
        <taxon>Chromera</taxon>
    </lineage>
</organism>
<keyword evidence="2" id="KW-0812">Transmembrane</keyword>
<feature type="transmembrane region" description="Helical" evidence="2">
    <location>
        <begin position="283"/>
        <end position="304"/>
    </location>
</feature>
<accession>A0A0G4I0V3</accession>
<evidence type="ECO:0000256" key="2">
    <source>
        <dbReference type="SAM" id="Phobius"/>
    </source>
</evidence>
<keyword evidence="2" id="KW-1133">Transmembrane helix</keyword>
<name>A0A0G4I0V3_9ALVE</name>
<evidence type="ECO:0008006" key="5">
    <source>
        <dbReference type="Google" id="ProtNLM"/>
    </source>
</evidence>
<feature type="chain" id="PRO_5005192069" description="Neurotransmitter-gated ion-channel ligand-binding domain-containing protein" evidence="3">
    <location>
        <begin position="44"/>
        <end position="444"/>
    </location>
</feature>
<dbReference type="AlphaFoldDB" id="A0A0G4I0V3"/>
<feature type="transmembrane region" description="Helical" evidence="2">
    <location>
        <begin position="221"/>
        <end position="243"/>
    </location>
</feature>
<feature type="region of interest" description="Disordered" evidence="1">
    <location>
        <begin position="382"/>
        <end position="444"/>
    </location>
</feature>
<reference evidence="4" key="1">
    <citation type="submission" date="2014-11" db="EMBL/GenBank/DDBJ databases">
        <authorList>
            <person name="Otto D Thomas"/>
            <person name="Naeem Raeece"/>
        </authorList>
    </citation>
    <scope>NUCLEOTIDE SEQUENCE</scope>
</reference>
<dbReference type="VEuPathDB" id="CryptoDB:Cvel_9998"/>
<keyword evidence="3" id="KW-0732">Signal</keyword>
<feature type="transmembrane region" description="Helical" evidence="2">
    <location>
        <begin position="347"/>
        <end position="369"/>
    </location>
</feature>
<sequence length="444" mass="48904">MKSSLSGSIYNGNAENRSTPKQPFRLLHSLLLFLFLLSHQCTGQLVSSDAQGDSCLVTLWLTQMTAFDITKNRIRAGFWMASDCTDSSVLSDFVEFASAEEPPDISYSTSTSSSTGGTLSYYFVSGYFVDFFSLKRWPFDSHNFNIVIESLQNVGKVKFRMDPKSGYKPDMHLADGWTVVSFEQKLEEIAFGSPLGQLLGGHEVFDRITFTTTIMRSDASAFVRAIGVPISATVFGFVLVTLSVTVFPQLAVRVSGTVGMFFSVVISFLRLPPTSYMKMVDFIHLYCITVILLLFELALLWLVLHSAKVTAARNLVLSDKALGILFLCVWTVGLGLIPSFSNSDNGLWVLVSYLCFSHLVFCLVIGFFFRGLWRAYVRGPGEGEGKLQSVEAWEKGDGGKKEKRREGSGEEGGKEGQSQQARGVASEQDNAGGAEAEVDVDVFF</sequence>
<dbReference type="PhylomeDB" id="A0A0G4I0V3"/>
<evidence type="ECO:0000256" key="3">
    <source>
        <dbReference type="SAM" id="SignalP"/>
    </source>
</evidence>
<feature type="compositionally biased region" description="Basic and acidic residues" evidence="1">
    <location>
        <begin position="392"/>
        <end position="414"/>
    </location>
</feature>
<keyword evidence="2" id="KW-0472">Membrane</keyword>
<feature type="transmembrane region" description="Helical" evidence="2">
    <location>
        <begin position="324"/>
        <end position="341"/>
    </location>
</feature>
<protein>
    <recommendedName>
        <fullName evidence="5">Neurotransmitter-gated ion-channel ligand-binding domain-containing protein</fullName>
    </recommendedName>
</protein>
<evidence type="ECO:0000256" key="1">
    <source>
        <dbReference type="SAM" id="MobiDB-lite"/>
    </source>
</evidence>
<feature type="transmembrane region" description="Helical" evidence="2">
    <location>
        <begin position="250"/>
        <end position="271"/>
    </location>
</feature>